<evidence type="ECO:0000256" key="1">
    <source>
        <dbReference type="SAM" id="MobiDB-lite"/>
    </source>
</evidence>
<feature type="compositionally biased region" description="Polar residues" evidence="1">
    <location>
        <begin position="283"/>
        <end position="295"/>
    </location>
</feature>
<dbReference type="Proteomes" id="UP001516400">
    <property type="component" value="Unassembled WGS sequence"/>
</dbReference>
<organism evidence="2 3">
    <name type="scientific">Cryptolaemus montrouzieri</name>
    <dbReference type="NCBI Taxonomy" id="559131"/>
    <lineage>
        <taxon>Eukaryota</taxon>
        <taxon>Metazoa</taxon>
        <taxon>Ecdysozoa</taxon>
        <taxon>Arthropoda</taxon>
        <taxon>Hexapoda</taxon>
        <taxon>Insecta</taxon>
        <taxon>Pterygota</taxon>
        <taxon>Neoptera</taxon>
        <taxon>Endopterygota</taxon>
        <taxon>Coleoptera</taxon>
        <taxon>Polyphaga</taxon>
        <taxon>Cucujiformia</taxon>
        <taxon>Coccinelloidea</taxon>
        <taxon>Coccinellidae</taxon>
        <taxon>Scymninae</taxon>
        <taxon>Scymnini</taxon>
        <taxon>Cryptolaemus</taxon>
    </lineage>
</organism>
<evidence type="ECO:0000313" key="3">
    <source>
        <dbReference type="Proteomes" id="UP001516400"/>
    </source>
</evidence>
<evidence type="ECO:0000313" key="2">
    <source>
        <dbReference type="EMBL" id="KAL3283468.1"/>
    </source>
</evidence>
<protein>
    <submittedName>
        <fullName evidence="2">Uncharacterized protein</fullName>
    </submittedName>
</protein>
<accession>A0ABD2NXK6</accession>
<reference evidence="2 3" key="1">
    <citation type="journal article" date="2021" name="BMC Biol.">
        <title>Horizontally acquired antibacterial genes associated with adaptive radiation of ladybird beetles.</title>
        <authorList>
            <person name="Li H.S."/>
            <person name="Tang X.F."/>
            <person name="Huang Y.H."/>
            <person name="Xu Z.Y."/>
            <person name="Chen M.L."/>
            <person name="Du X.Y."/>
            <person name="Qiu B.Y."/>
            <person name="Chen P.T."/>
            <person name="Zhang W."/>
            <person name="Slipinski A."/>
            <person name="Escalona H.E."/>
            <person name="Waterhouse R.M."/>
            <person name="Zwick A."/>
            <person name="Pang H."/>
        </authorList>
    </citation>
    <scope>NUCLEOTIDE SEQUENCE [LARGE SCALE GENOMIC DNA]</scope>
    <source>
        <strain evidence="2">SYSU2018</strain>
    </source>
</reference>
<keyword evidence="3" id="KW-1185">Reference proteome</keyword>
<feature type="non-terminal residue" evidence="2">
    <location>
        <position position="340"/>
    </location>
</feature>
<feature type="region of interest" description="Disordered" evidence="1">
    <location>
        <begin position="248"/>
        <end position="295"/>
    </location>
</feature>
<dbReference type="EMBL" id="JABFTP020000144">
    <property type="protein sequence ID" value="KAL3283468.1"/>
    <property type="molecule type" value="Genomic_DNA"/>
</dbReference>
<sequence>MTTTARRRDPDEDIAAIAKQISDQAEAIYQNWKARGLGPADLISCHAAGDTSKLGSMLKPQTPAKPAIDLLVQAPNMDNNRLEKLVKNFVVEDKARLAAARSKAMPSSIQYALEKFEKGSGNAEPNFVKKSPIRTNGTTTFSPSNSPTIQSQVIKPTIGQKPQISPKPRLSDTVEITLPADVPPALQTWPLKNRIITTDTVKKSAAQEAQKSPVNRSFGSTTIDDVAVEEKRLLNALNNGVVVNEEAPSVGASKAEKSEPVTSTKWGLRSARRPETSVPHPELTSSQRQHLRQTAANPVRPFLTRGSVAERVLIFERCPSDLLLDKRVRAPVITSTAKVQ</sequence>
<dbReference type="AlphaFoldDB" id="A0ABD2NXK6"/>
<proteinExistence type="predicted"/>
<comment type="caution">
    <text evidence="2">The sequence shown here is derived from an EMBL/GenBank/DDBJ whole genome shotgun (WGS) entry which is preliminary data.</text>
</comment>
<gene>
    <name evidence="2" type="ORF">HHI36_006611</name>
</gene>
<name>A0ABD2NXK6_9CUCU</name>